<evidence type="ECO:0000256" key="1">
    <source>
        <dbReference type="ARBA" id="ARBA00006641"/>
    </source>
</evidence>
<dbReference type="GO" id="GO:0006508">
    <property type="term" value="P:proteolysis"/>
    <property type="evidence" value="ECO:0007669"/>
    <property type="project" value="UniProtKB-KW"/>
</dbReference>
<dbReference type="PANTHER" id="PTHR23402">
    <property type="entry name" value="PROTEASE FAMILY C15 PYROGLUTAMYL-PEPTIDASE I-RELATED"/>
    <property type="match status" value="1"/>
</dbReference>
<keyword evidence="4" id="KW-0788">Thiol protease</keyword>
<keyword evidence="2" id="KW-0645">Protease</keyword>
<dbReference type="EMBL" id="KV878345">
    <property type="protein sequence ID" value="OJJ45419.1"/>
    <property type="molecule type" value="Genomic_DNA"/>
</dbReference>
<name>A0A1L9SE13_9EURO</name>
<dbReference type="GO" id="GO:0008234">
    <property type="term" value="F:cysteine-type peptidase activity"/>
    <property type="evidence" value="ECO:0007669"/>
    <property type="project" value="UniProtKB-KW"/>
</dbReference>
<evidence type="ECO:0000313" key="5">
    <source>
        <dbReference type="EMBL" id="OJJ45419.1"/>
    </source>
</evidence>
<dbReference type="AlphaFoldDB" id="A0A1L9SE13"/>
<keyword evidence="6" id="KW-1185">Reference proteome</keyword>
<dbReference type="RefSeq" id="XP_022579929.1">
    <property type="nucleotide sequence ID" value="XM_022728816.1"/>
</dbReference>
<evidence type="ECO:0008006" key="7">
    <source>
        <dbReference type="Google" id="ProtNLM"/>
    </source>
</evidence>
<proteinExistence type="inferred from homology"/>
<keyword evidence="3" id="KW-0378">Hydrolase</keyword>
<evidence type="ECO:0000256" key="4">
    <source>
        <dbReference type="ARBA" id="ARBA00022807"/>
    </source>
</evidence>
<dbReference type="SUPFAM" id="SSF53182">
    <property type="entry name" value="Pyrrolidone carboxyl peptidase (pyroglutamate aminopeptidase)"/>
    <property type="match status" value="1"/>
</dbReference>
<dbReference type="PANTHER" id="PTHR23402:SF1">
    <property type="entry name" value="PYROGLUTAMYL-PEPTIDASE I"/>
    <property type="match status" value="1"/>
</dbReference>
<sequence>MGDYGPEVRVSPAQVAGGISSLPADAQDEISVLVTGFGPFGTNLVNASFLIASSLPTSLTFPGATATASSPRRISIHVHPSPIPVAYSTVRTTVPAIIENFKEAHGGRRPDLIIHMGIASTRAYYSVETQAHRDSYLIADINGQSGYDDGERLWREQGRPFRLKPGPAAAFSSLSLSSSQRPVAVPEATGQPGAHAYMPDAHFLEQWKSFSPLEADIRISEDAGRFLCEFIFYTSLSQAWADGEDRNIIFFHVPRSCQDQDIKLGREITIGLIKTLVTCWIDEHK</sequence>
<organism evidence="5 6">
    <name type="scientific">Penicilliopsis zonata CBS 506.65</name>
    <dbReference type="NCBI Taxonomy" id="1073090"/>
    <lineage>
        <taxon>Eukaryota</taxon>
        <taxon>Fungi</taxon>
        <taxon>Dikarya</taxon>
        <taxon>Ascomycota</taxon>
        <taxon>Pezizomycotina</taxon>
        <taxon>Eurotiomycetes</taxon>
        <taxon>Eurotiomycetidae</taxon>
        <taxon>Eurotiales</taxon>
        <taxon>Aspergillaceae</taxon>
        <taxon>Penicilliopsis</taxon>
    </lineage>
</organism>
<dbReference type="GeneID" id="34615280"/>
<dbReference type="Proteomes" id="UP000184188">
    <property type="component" value="Unassembled WGS sequence"/>
</dbReference>
<dbReference type="InterPro" id="IPR036440">
    <property type="entry name" value="Peptidase_C15-like_sf"/>
</dbReference>
<protein>
    <recommendedName>
        <fullName evidence="7">Peptidase C15, pyroglutamyl peptidase I-like protein</fullName>
    </recommendedName>
</protein>
<evidence type="ECO:0000313" key="6">
    <source>
        <dbReference type="Proteomes" id="UP000184188"/>
    </source>
</evidence>
<reference evidence="6" key="1">
    <citation type="journal article" date="2017" name="Genome Biol.">
        <title>Comparative genomics reveals high biological diversity and specific adaptations in the industrially and medically important fungal genus Aspergillus.</title>
        <authorList>
            <person name="de Vries R.P."/>
            <person name="Riley R."/>
            <person name="Wiebenga A."/>
            <person name="Aguilar-Osorio G."/>
            <person name="Amillis S."/>
            <person name="Uchima C.A."/>
            <person name="Anderluh G."/>
            <person name="Asadollahi M."/>
            <person name="Askin M."/>
            <person name="Barry K."/>
            <person name="Battaglia E."/>
            <person name="Bayram O."/>
            <person name="Benocci T."/>
            <person name="Braus-Stromeyer S.A."/>
            <person name="Caldana C."/>
            <person name="Canovas D."/>
            <person name="Cerqueira G.C."/>
            <person name="Chen F."/>
            <person name="Chen W."/>
            <person name="Choi C."/>
            <person name="Clum A."/>
            <person name="Dos Santos R.A."/>
            <person name="Damasio A.R."/>
            <person name="Diallinas G."/>
            <person name="Emri T."/>
            <person name="Fekete E."/>
            <person name="Flipphi M."/>
            <person name="Freyberg S."/>
            <person name="Gallo A."/>
            <person name="Gournas C."/>
            <person name="Habgood R."/>
            <person name="Hainaut M."/>
            <person name="Harispe M.L."/>
            <person name="Henrissat B."/>
            <person name="Hilden K.S."/>
            <person name="Hope R."/>
            <person name="Hossain A."/>
            <person name="Karabika E."/>
            <person name="Karaffa L."/>
            <person name="Karanyi Z."/>
            <person name="Krasevec N."/>
            <person name="Kuo A."/>
            <person name="Kusch H."/>
            <person name="LaButti K."/>
            <person name="Lagendijk E.L."/>
            <person name="Lapidus A."/>
            <person name="Levasseur A."/>
            <person name="Lindquist E."/>
            <person name="Lipzen A."/>
            <person name="Logrieco A.F."/>
            <person name="MacCabe A."/>
            <person name="Maekelae M.R."/>
            <person name="Malavazi I."/>
            <person name="Melin P."/>
            <person name="Meyer V."/>
            <person name="Mielnichuk N."/>
            <person name="Miskei M."/>
            <person name="Molnar A.P."/>
            <person name="Mule G."/>
            <person name="Ngan C.Y."/>
            <person name="Orejas M."/>
            <person name="Orosz E."/>
            <person name="Ouedraogo J.P."/>
            <person name="Overkamp K.M."/>
            <person name="Park H.-S."/>
            <person name="Perrone G."/>
            <person name="Piumi F."/>
            <person name="Punt P.J."/>
            <person name="Ram A.F."/>
            <person name="Ramon A."/>
            <person name="Rauscher S."/>
            <person name="Record E."/>
            <person name="Riano-Pachon D.M."/>
            <person name="Robert V."/>
            <person name="Roehrig J."/>
            <person name="Ruller R."/>
            <person name="Salamov A."/>
            <person name="Salih N.S."/>
            <person name="Samson R.A."/>
            <person name="Sandor E."/>
            <person name="Sanguinetti M."/>
            <person name="Schuetze T."/>
            <person name="Sepcic K."/>
            <person name="Shelest E."/>
            <person name="Sherlock G."/>
            <person name="Sophianopoulou V."/>
            <person name="Squina F.M."/>
            <person name="Sun H."/>
            <person name="Susca A."/>
            <person name="Todd R.B."/>
            <person name="Tsang A."/>
            <person name="Unkles S.E."/>
            <person name="van de Wiele N."/>
            <person name="van Rossen-Uffink D."/>
            <person name="Oliveira J.V."/>
            <person name="Vesth T.C."/>
            <person name="Visser J."/>
            <person name="Yu J.-H."/>
            <person name="Zhou M."/>
            <person name="Andersen M.R."/>
            <person name="Archer D.B."/>
            <person name="Baker S.E."/>
            <person name="Benoit I."/>
            <person name="Brakhage A.A."/>
            <person name="Braus G.H."/>
            <person name="Fischer R."/>
            <person name="Frisvad J.C."/>
            <person name="Goldman G.H."/>
            <person name="Houbraken J."/>
            <person name="Oakley B."/>
            <person name="Pocsi I."/>
            <person name="Scazzocchio C."/>
            <person name="Seiboth B."/>
            <person name="vanKuyk P.A."/>
            <person name="Wortman J."/>
            <person name="Dyer P.S."/>
            <person name="Grigoriev I.V."/>
        </authorList>
    </citation>
    <scope>NUCLEOTIDE SEQUENCE [LARGE SCALE GENOMIC DNA]</scope>
    <source>
        <strain evidence="6">CBS 506.65</strain>
    </source>
</reference>
<dbReference type="InterPro" id="IPR016125">
    <property type="entry name" value="Peptidase_C15-like"/>
</dbReference>
<evidence type="ECO:0000256" key="3">
    <source>
        <dbReference type="ARBA" id="ARBA00022801"/>
    </source>
</evidence>
<dbReference type="VEuPathDB" id="FungiDB:ASPZODRAFT_590114"/>
<comment type="similarity">
    <text evidence="1">Belongs to the peptidase C15 family.</text>
</comment>
<dbReference type="OrthoDB" id="407146at2759"/>
<evidence type="ECO:0000256" key="2">
    <source>
        <dbReference type="ARBA" id="ARBA00022670"/>
    </source>
</evidence>
<gene>
    <name evidence="5" type="ORF">ASPZODRAFT_590114</name>
</gene>
<dbReference type="Gene3D" id="3.40.630.20">
    <property type="entry name" value="Peptidase C15, pyroglutamyl peptidase I-like"/>
    <property type="match status" value="1"/>
</dbReference>
<accession>A0A1L9SE13</accession>